<dbReference type="SUPFAM" id="SSF46934">
    <property type="entry name" value="UBA-like"/>
    <property type="match status" value="1"/>
</dbReference>
<evidence type="ECO:0000259" key="3">
    <source>
        <dbReference type="PROSITE" id="PS50030"/>
    </source>
</evidence>
<dbReference type="Gene3D" id="1.10.238.10">
    <property type="entry name" value="EF-hand"/>
    <property type="match status" value="3"/>
</dbReference>
<gene>
    <name evidence="5" type="ORF">HK105_201040</name>
</gene>
<dbReference type="Gene3D" id="1.10.8.10">
    <property type="entry name" value="DNA helicase RuvA subunit, C-terminal domain"/>
    <property type="match status" value="1"/>
</dbReference>
<dbReference type="Pfam" id="PF00627">
    <property type="entry name" value="UBA"/>
    <property type="match status" value="1"/>
</dbReference>
<sequence>MSLLDDPFESLSLSPAETAAYAKLFKLADAKGDGIILPQAAVVFLSKSRLSQETLGQIWTIANSENLGFLNAASFSRALKLIAAAQAGLPVAKSSLSAQTPLPQFEGIQLDAAPKPAPAATPLAVHLTGGRLPVHRTGDSFVSQQAHAPVTITDEERERFTTFFNNAGPVNESLSADVARDLFLKSQLPVETLGKIWSLVDPAGTGRLPLTQFIVAMALITKLRTKALAALPPVVPPELLKSASGFPASTPAAGLASPGPSRPGGGFWDNHQFGTDSTMARSKPDLPALTAQRTGTLSSSDRLAAVTTDDEKKQFYGFFDQLDSQKQGFLTGEVASVFFLKSNLPPSDLAQIWNLVDVGATGRITRDGFAAAMSLIRKRMAGAPIPASLAVPAATPAAPKTASLLDPVDPFDPLGGSAAGPSIPAPALAPKPVADLFSFDSAPSPAPLPSTQGGLAAPGSTTALNSVPGLGASISGLGASASSFTIPTLPAAMSMYAEAAEREADLAARKEEVKRLTEQLKLLHPTADELKAKHAEIDAEYKAITDEKNKLTIQLSQLRATYDAEVQIVRESQQMLVTEKMRLDAARLELSQIEDAVAAVKQEKTTLLDMTQSLQHELTEAKKSIQERTDETNAMRAELEKVRADVRQQQQLADVNQKLLASAQAENQRFKMDLIQERERLEHARQKSAQLQQQASVMQAINQRERDNIKAAEQERLREMSRSEELLSKMAPPAASPTPGPLSPSKSVQLDAAGLTLQLPLSPPPPVPSLASKPVKGESLASIQAEPTAALPPVDTETAAEAARVMSPAPASAPLSAPLSSSSAVPAVAPSPTPSQGRPELVKRMSRDELNAKDKNELDSLFEANKPKSRPDSTKASPAKATASLRSNSVHTLDSAAPPLPQTALSPALSQASAPAAAPSVAASASSAVPAASAFPANFEDAFGSVPALPSTPAATQGPPKPPTTPSSKSSIARKTAAGTLEFESEFQKAFSSADKSATAARDSSTIRSASTHAHDQSFAKIQPKDFGADAFTFDASFGDAKPAKVGSVSAKVDFDAAFASSFGSPKPAPASASAGPAKTSAPAGFGSVDFASAFGSDPFGAPAAAPAGAAAAPAPSAAFDAFFGCAPPAAPSSGNPFGSADFDKAFAMPAPALAPAPGAASAPAPSAAATAGAAPSGTAEAPEVDKIVQMGFTREQALNALDIHSYDVNRAINYLLESA</sequence>
<dbReference type="InterPro" id="IPR000261">
    <property type="entry name" value="EH_dom"/>
</dbReference>
<dbReference type="InterPro" id="IPR011992">
    <property type="entry name" value="EF-hand-dom_pair"/>
</dbReference>
<dbReference type="Pfam" id="PF12763">
    <property type="entry name" value="EH"/>
    <property type="match status" value="3"/>
</dbReference>
<dbReference type="PROSITE" id="PS50030">
    <property type="entry name" value="UBA"/>
    <property type="match status" value="1"/>
</dbReference>
<dbReference type="PROSITE" id="PS50031">
    <property type="entry name" value="EH"/>
    <property type="match status" value="3"/>
</dbReference>
<keyword evidence="1" id="KW-0175">Coiled coil</keyword>
<feature type="region of interest" description="Disordered" evidence="2">
    <location>
        <begin position="948"/>
        <end position="975"/>
    </location>
</feature>
<dbReference type="Proteomes" id="UP001527925">
    <property type="component" value="Unassembled WGS sequence"/>
</dbReference>
<dbReference type="InterPro" id="IPR015940">
    <property type="entry name" value="UBA"/>
</dbReference>
<dbReference type="CDD" id="cd00052">
    <property type="entry name" value="EH"/>
    <property type="match status" value="3"/>
</dbReference>
<feature type="region of interest" description="Disordered" evidence="2">
    <location>
        <begin position="1158"/>
        <end position="1178"/>
    </location>
</feature>
<dbReference type="SUPFAM" id="SSF47473">
    <property type="entry name" value="EF-hand"/>
    <property type="match status" value="3"/>
</dbReference>
<feature type="compositionally biased region" description="Low complexity" evidence="2">
    <location>
        <begin position="807"/>
        <end position="830"/>
    </location>
</feature>
<feature type="region of interest" description="Disordered" evidence="2">
    <location>
        <begin position="716"/>
        <end position="906"/>
    </location>
</feature>
<proteinExistence type="predicted"/>
<feature type="domain" description="EH" evidence="4">
    <location>
        <begin position="156"/>
        <end position="246"/>
    </location>
</feature>
<dbReference type="EMBL" id="JADGIZ020000003">
    <property type="protein sequence ID" value="KAL2919396.1"/>
    <property type="molecule type" value="Genomic_DNA"/>
</dbReference>
<name>A0ABR4NIW1_9FUNG</name>
<feature type="domain" description="EH" evidence="4">
    <location>
        <begin position="311"/>
        <end position="400"/>
    </location>
</feature>
<feature type="compositionally biased region" description="Low complexity" evidence="2">
    <location>
        <begin position="874"/>
        <end position="884"/>
    </location>
</feature>
<accession>A0ABR4NIW1</accession>
<feature type="coiled-coil region" evidence="1">
    <location>
        <begin position="499"/>
        <end position="603"/>
    </location>
</feature>
<evidence type="ECO:0000313" key="6">
    <source>
        <dbReference type="Proteomes" id="UP001527925"/>
    </source>
</evidence>
<evidence type="ECO:0000259" key="4">
    <source>
        <dbReference type="PROSITE" id="PS50031"/>
    </source>
</evidence>
<comment type="caution">
    <text evidence="5">The sequence shown here is derived from an EMBL/GenBank/DDBJ whole genome shotgun (WGS) entry which is preliminary data.</text>
</comment>
<evidence type="ECO:0000256" key="2">
    <source>
        <dbReference type="SAM" id="MobiDB-lite"/>
    </source>
</evidence>
<reference evidence="5 6" key="1">
    <citation type="submission" date="2023-09" db="EMBL/GenBank/DDBJ databases">
        <title>Pangenome analysis of Batrachochytrium dendrobatidis and related Chytrids.</title>
        <authorList>
            <person name="Yacoub M.N."/>
            <person name="Stajich J.E."/>
            <person name="James T.Y."/>
        </authorList>
    </citation>
    <scope>NUCLEOTIDE SEQUENCE [LARGE SCALE GENOMIC DNA]</scope>
    <source>
        <strain evidence="5 6">JEL0888</strain>
    </source>
</reference>
<feature type="domain" description="EH" evidence="4">
    <location>
        <begin position="17"/>
        <end position="103"/>
    </location>
</feature>
<dbReference type="SMART" id="SM00027">
    <property type="entry name" value="EH"/>
    <property type="match status" value="3"/>
</dbReference>
<feature type="compositionally biased region" description="Basic and acidic residues" evidence="2">
    <location>
        <begin position="716"/>
        <end position="727"/>
    </location>
</feature>
<dbReference type="PANTHER" id="PTHR11216:SF170">
    <property type="entry name" value="DYNAMIN ASSOCIATED PROTEIN 160, ISOFORM D"/>
    <property type="match status" value="1"/>
</dbReference>
<dbReference type="SMART" id="SM00165">
    <property type="entry name" value="UBA"/>
    <property type="match status" value="1"/>
</dbReference>
<protein>
    <submittedName>
        <fullName evidence="5">Uncharacterized protein</fullName>
    </submittedName>
</protein>
<feature type="region of interest" description="Disordered" evidence="2">
    <location>
        <begin position="250"/>
        <end position="274"/>
    </location>
</feature>
<evidence type="ECO:0000313" key="5">
    <source>
        <dbReference type="EMBL" id="KAL2919396.1"/>
    </source>
</evidence>
<feature type="domain" description="UBA" evidence="3">
    <location>
        <begin position="1179"/>
        <end position="1219"/>
    </location>
</feature>
<keyword evidence="6" id="KW-1185">Reference proteome</keyword>
<dbReference type="PANTHER" id="PTHR11216">
    <property type="entry name" value="EH DOMAIN"/>
    <property type="match status" value="1"/>
</dbReference>
<evidence type="ECO:0000256" key="1">
    <source>
        <dbReference type="SAM" id="Coils"/>
    </source>
</evidence>
<organism evidence="5 6">
    <name type="scientific">Polyrhizophydium stewartii</name>
    <dbReference type="NCBI Taxonomy" id="2732419"/>
    <lineage>
        <taxon>Eukaryota</taxon>
        <taxon>Fungi</taxon>
        <taxon>Fungi incertae sedis</taxon>
        <taxon>Chytridiomycota</taxon>
        <taxon>Chytridiomycota incertae sedis</taxon>
        <taxon>Chytridiomycetes</taxon>
        <taxon>Rhizophydiales</taxon>
        <taxon>Rhizophydiales incertae sedis</taxon>
        <taxon>Polyrhizophydium</taxon>
    </lineage>
</organism>
<feature type="compositionally biased region" description="Basic and acidic residues" evidence="2">
    <location>
        <begin position="840"/>
        <end position="858"/>
    </location>
</feature>
<dbReference type="InterPro" id="IPR009060">
    <property type="entry name" value="UBA-like_sf"/>
</dbReference>